<evidence type="ECO:0000313" key="2">
    <source>
        <dbReference type="EMBL" id="KAI5441902.1"/>
    </source>
</evidence>
<keyword evidence="1" id="KW-0812">Transmembrane</keyword>
<reference evidence="2 3" key="1">
    <citation type="journal article" date="2022" name="Nat. Genet.">
        <title>Improved pea reference genome and pan-genome highlight genomic features and evolutionary characteristics.</title>
        <authorList>
            <person name="Yang T."/>
            <person name="Liu R."/>
            <person name="Luo Y."/>
            <person name="Hu S."/>
            <person name="Wang D."/>
            <person name="Wang C."/>
            <person name="Pandey M.K."/>
            <person name="Ge S."/>
            <person name="Xu Q."/>
            <person name="Li N."/>
            <person name="Li G."/>
            <person name="Huang Y."/>
            <person name="Saxena R.K."/>
            <person name="Ji Y."/>
            <person name="Li M."/>
            <person name="Yan X."/>
            <person name="He Y."/>
            <person name="Liu Y."/>
            <person name="Wang X."/>
            <person name="Xiang C."/>
            <person name="Varshney R.K."/>
            <person name="Ding H."/>
            <person name="Gao S."/>
            <person name="Zong X."/>
        </authorList>
    </citation>
    <scope>NUCLEOTIDE SEQUENCE [LARGE SCALE GENOMIC DNA]</scope>
    <source>
        <strain evidence="2 3">cv. Zhongwan 6</strain>
    </source>
</reference>
<keyword evidence="1" id="KW-0472">Membrane</keyword>
<feature type="transmembrane region" description="Helical" evidence="1">
    <location>
        <begin position="157"/>
        <end position="176"/>
    </location>
</feature>
<dbReference type="AlphaFoldDB" id="A0A9D4YLM0"/>
<evidence type="ECO:0000313" key="3">
    <source>
        <dbReference type="Proteomes" id="UP001058974"/>
    </source>
</evidence>
<name>A0A9D4YLM0_PEA</name>
<dbReference type="Proteomes" id="UP001058974">
    <property type="component" value="Chromosome 1"/>
</dbReference>
<organism evidence="2 3">
    <name type="scientific">Pisum sativum</name>
    <name type="common">Garden pea</name>
    <name type="synonym">Lathyrus oleraceus</name>
    <dbReference type="NCBI Taxonomy" id="3888"/>
    <lineage>
        <taxon>Eukaryota</taxon>
        <taxon>Viridiplantae</taxon>
        <taxon>Streptophyta</taxon>
        <taxon>Embryophyta</taxon>
        <taxon>Tracheophyta</taxon>
        <taxon>Spermatophyta</taxon>
        <taxon>Magnoliopsida</taxon>
        <taxon>eudicotyledons</taxon>
        <taxon>Gunneridae</taxon>
        <taxon>Pentapetalae</taxon>
        <taxon>rosids</taxon>
        <taxon>fabids</taxon>
        <taxon>Fabales</taxon>
        <taxon>Fabaceae</taxon>
        <taxon>Papilionoideae</taxon>
        <taxon>50 kb inversion clade</taxon>
        <taxon>NPAAA clade</taxon>
        <taxon>Hologalegina</taxon>
        <taxon>IRL clade</taxon>
        <taxon>Fabeae</taxon>
        <taxon>Lathyrus</taxon>
    </lineage>
</organism>
<dbReference type="EMBL" id="JAMSHJ010000001">
    <property type="protein sequence ID" value="KAI5441902.1"/>
    <property type="molecule type" value="Genomic_DNA"/>
</dbReference>
<feature type="transmembrane region" description="Helical" evidence="1">
    <location>
        <begin position="196"/>
        <end position="217"/>
    </location>
</feature>
<sequence>MESKRNSSTVPKGLDRVTLVFLAKKVMSRGLTYLVDSNRLNLIKVTRGMKILSHVLYANDISKLISAELWRIYRWLVGTGSCINFGSADWSNGAISDLFNTPDQLHAHLHATIGYFNSNKSWHIPFDLQVLIPNLLSRISNIYIPIDNMKDNLCGSILLMVLLHTKVPTILLTHLHPRNPRPILFGTYSLVFPNPLWFGVSFTTKCLQMITLLRWVVAFPPHAIYAKHIQNHILISFSSVLLLPEFGFDFKI</sequence>
<protein>
    <submittedName>
        <fullName evidence="2">Uncharacterized protein</fullName>
    </submittedName>
</protein>
<accession>A0A9D4YLM0</accession>
<dbReference type="Gramene" id="Psat01G0109700-T1">
    <property type="protein sequence ID" value="KAI5441902.1"/>
    <property type="gene ID" value="KIW84_011097"/>
</dbReference>
<comment type="caution">
    <text evidence="2">The sequence shown here is derived from an EMBL/GenBank/DDBJ whole genome shotgun (WGS) entry which is preliminary data.</text>
</comment>
<keyword evidence="3" id="KW-1185">Reference proteome</keyword>
<evidence type="ECO:0000256" key="1">
    <source>
        <dbReference type="SAM" id="Phobius"/>
    </source>
</evidence>
<keyword evidence="1" id="KW-1133">Transmembrane helix</keyword>
<gene>
    <name evidence="2" type="ORF">KIW84_011097</name>
</gene>
<proteinExistence type="predicted"/>